<sequence>MKVVGILFGPSHLSTLGASADLLVKAGHEVTFLLSPVEAGTTSVGTKLAKLIQLDKNPFLANLPVSRKQIQEQIWTLDYNNDPSAIYSSYKHFKMLMQGNCEHLIINATLTEYIKKQKFDLGVFEPFFYCSVGMIKKWGIPAHVSLATSGLISSRYSLLGLTYPVASLPDFRLVASDEEMGFFNRLTNLYSFVITKTYSDGLLDAENAVFDKHFGKGDVDLREEFRQSSFVFINSDPFVDYAHPLLSKIIPLGGFSIEKPQKLKGKWDEILSLRTRNVLIAFGTNALSTGMPLANKLSIISVIRLNPDVTFIWKYESPNEVLVQDIDNLIVSAWLPQKDLLADKRMSAFVSHGGLSSINEGALAGVPMLLIPLFADQGKNAQIVKKLQFGVVLDKFLLKKPEKLNEALNTVIQPHYNQFDLNAKRISAMIASRPTNQTANFIKHVEFAAKFGRLDNLNLEGHDLNIFQYALLDILLFIIVCVVASFGLIGYLGNKVYRYLTKSRKVVVVKKNKKNN</sequence>
<organism evidence="1 2">
    <name type="scientific">Rhabditophanes sp. KR3021</name>
    <dbReference type="NCBI Taxonomy" id="114890"/>
    <lineage>
        <taxon>Eukaryota</taxon>
        <taxon>Metazoa</taxon>
        <taxon>Ecdysozoa</taxon>
        <taxon>Nematoda</taxon>
        <taxon>Chromadorea</taxon>
        <taxon>Rhabditida</taxon>
        <taxon>Tylenchina</taxon>
        <taxon>Panagrolaimomorpha</taxon>
        <taxon>Strongyloidoidea</taxon>
        <taxon>Alloionematidae</taxon>
        <taxon>Rhabditophanes</taxon>
    </lineage>
</organism>
<protein>
    <submittedName>
        <fullName evidence="2">UDP-glucuronosyltransferase</fullName>
    </submittedName>
</protein>
<reference evidence="2" key="1">
    <citation type="submission" date="2016-11" db="UniProtKB">
        <authorList>
            <consortium name="WormBaseParasite"/>
        </authorList>
    </citation>
    <scope>IDENTIFICATION</scope>
    <source>
        <strain evidence="2">KR3021</strain>
    </source>
</reference>
<evidence type="ECO:0000313" key="1">
    <source>
        <dbReference type="Proteomes" id="UP000095286"/>
    </source>
</evidence>
<proteinExistence type="predicted"/>
<dbReference type="WBParaSite" id="RSKR_0000482300.1">
    <property type="protein sequence ID" value="RSKR_0000482300.1"/>
    <property type="gene ID" value="RSKR_0000482300"/>
</dbReference>
<dbReference type="Proteomes" id="UP000095286">
    <property type="component" value="Unplaced"/>
</dbReference>
<name>A0AC35TVL0_9BILA</name>
<evidence type="ECO:0000313" key="2">
    <source>
        <dbReference type="WBParaSite" id="RSKR_0000482300.1"/>
    </source>
</evidence>
<accession>A0AC35TVL0</accession>